<dbReference type="InterPro" id="IPR010730">
    <property type="entry name" value="HET"/>
</dbReference>
<sequence>MSCTVLSQKSVHGITVITPALRETLRLSEFLPGSVPPYAILSHTWGPEEVTFQEMQKGSDEELSQKAGFRKIKGTCEQAMRDKIPYAWVDTCCIDKTSSAELQEAINSMWRWYEEAMVCYAYLSDVDCEVHEDCITTRAQGVGSRGTEDVGRRLPESFSKSAWFTRGWTLQELLAPINVDFFDRTWALLGTKKTLIPDLCRITGVDLPALDGIVELSSFSIAKRMSWAAERKTTRGEDRAYSLLGLFGVSMPMLYGEGAERAFVRLQEELMKYVVDHSIFAWFPRTTRGSNLLAHSPADFAGMGDIVPWGNPEPYQMS</sequence>
<dbReference type="InterPro" id="IPR058525">
    <property type="entry name" value="DUF8212"/>
</dbReference>
<dbReference type="STRING" id="717646.M2MYV3"/>
<accession>M2MYV3</accession>
<dbReference type="RefSeq" id="XP_007681784.1">
    <property type="nucleotide sequence ID" value="XM_007683594.1"/>
</dbReference>
<dbReference type="Pfam" id="PF26640">
    <property type="entry name" value="DUF8212"/>
    <property type="match status" value="1"/>
</dbReference>
<organism evidence="3 4">
    <name type="scientific">Baudoinia panamericana (strain UAMH 10762)</name>
    <name type="common">Angels' share fungus</name>
    <name type="synonym">Baudoinia compniacensis (strain UAMH 10762)</name>
    <dbReference type="NCBI Taxonomy" id="717646"/>
    <lineage>
        <taxon>Eukaryota</taxon>
        <taxon>Fungi</taxon>
        <taxon>Dikarya</taxon>
        <taxon>Ascomycota</taxon>
        <taxon>Pezizomycotina</taxon>
        <taxon>Dothideomycetes</taxon>
        <taxon>Dothideomycetidae</taxon>
        <taxon>Mycosphaerellales</taxon>
        <taxon>Teratosphaeriaceae</taxon>
        <taxon>Baudoinia</taxon>
    </lineage>
</organism>
<dbReference type="OMA" id="ANACRIA"/>
<dbReference type="eggNOG" id="KOG4177">
    <property type="taxonomic scope" value="Eukaryota"/>
</dbReference>
<protein>
    <submittedName>
        <fullName evidence="3">Uncharacterized protein</fullName>
    </submittedName>
</protein>
<evidence type="ECO:0000313" key="4">
    <source>
        <dbReference type="Proteomes" id="UP000011761"/>
    </source>
</evidence>
<gene>
    <name evidence="3" type="ORF">BAUCODRAFT_127382</name>
</gene>
<dbReference type="OrthoDB" id="674604at2759"/>
<name>M2MYV3_BAUPA</name>
<dbReference type="GeneID" id="19108142"/>
<dbReference type="KEGG" id="bcom:BAUCODRAFT_127382"/>
<feature type="domain" description="DUF8212" evidence="2">
    <location>
        <begin position="261"/>
        <end position="291"/>
    </location>
</feature>
<dbReference type="PANTHER" id="PTHR10622">
    <property type="entry name" value="HET DOMAIN-CONTAINING PROTEIN"/>
    <property type="match status" value="1"/>
</dbReference>
<proteinExistence type="predicted"/>
<evidence type="ECO:0000313" key="3">
    <source>
        <dbReference type="EMBL" id="EMC91485.1"/>
    </source>
</evidence>
<dbReference type="Proteomes" id="UP000011761">
    <property type="component" value="Unassembled WGS sequence"/>
</dbReference>
<dbReference type="EMBL" id="KB445564">
    <property type="protein sequence ID" value="EMC91485.1"/>
    <property type="molecule type" value="Genomic_DNA"/>
</dbReference>
<feature type="domain" description="Heterokaryon incompatibility" evidence="1">
    <location>
        <begin position="38"/>
        <end position="172"/>
    </location>
</feature>
<dbReference type="HOGENOM" id="CLU_000288_138_0_1"/>
<evidence type="ECO:0000259" key="2">
    <source>
        <dbReference type="Pfam" id="PF26640"/>
    </source>
</evidence>
<reference evidence="3 4" key="1">
    <citation type="journal article" date="2012" name="PLoS Pathog.">
        <title>Diverse lifestyles and strategies of plant pathogenesis encoded in the genomes of eighteen Dothideomycetes fungi.</title>
        <authorList>
            <person name="Ohm R.A."/>
            <person name="Feau N."/>
            <person name="Henrissat B."/>
            <person name="Schoch C.L."/>
            <person name="Horwitz B.A."/>
            <person name="Barry K.W."/>
            <person name="Condon B.J."/>
            <person name="Copeland A.C."/>
            <person name="Dhillon B."/>
            <person name="Glaser F."/>
            <person name="Hesse C.N."/>
            <person name="Kosti I."/>
            <person name="LaButti K."/>
            <person name="Lindquist E.A."/>
            <person name="Lucas S."/>
            <person name="Salamov A.A."/>
            <person name="Bradshaw R.E."/>
            <person name="Ciuffetti L."/>
            <person name="Hamelin R.C."/>
            <person name="Kema G.H.J."/>
            <person name="Lawrence C."/>
            <person name="Scott J.A."/>
            <person name="Spatafora J.W."/>
            <person name="Turgeon B.G."/>
            <person name="de Wit P.J.G.M."/>
            <person name="Zhong S."/>
            <person name="Goodwin S.B."/>
            <person name="Grigoriev I.V."/>
        </authorList>
    </citation>
    <scope>NUCLEOTIDE SEQUENCE [LARGE SCALE GENOMIC DNA]</scope>
    <source>
        <strain evidence="3 4">UAMH 10762</strain>
    </source>
</reference>
<keyword evidence="4" id="KW-1185">Reference proteome</keyword>
<evidence type="ECO:0000259" key="1">
    <source>
        <dbReference type="Pfam" id="PF06985"/>
    </source>
</evidence>
<dbReference type="Pfam" id="PF06985">
    <property type="entry name" value="HET"/>
    <property type="match status" value="1"/>
</dbReference>
<dbReference type="AlphaFoldDB" id="M2MYV3"/>
<dbReference type="PANTHER" id="PTHR10622:SF10">
    <property type="entry name" value="HET DOMAIN-CONTAINING PROTEIN"/>
    <property type="match status" value="1"/>
</dbReference>